<reference evidence="2 3" key="1">
    <citation type="journal article" date="2017" name="Genome Announc.">
        <title>Genome sequence of the saprophytic ascomycete Epicoccum nigrum ICMP 19927 strain isolated from New Zealand.</title>
        <authorList>
            <person name="Fokin M."/>
            <person name="Fleetwood D."/>
            <person name="Weir B.S."/>
            <person name="Villas-Boas S.G."/>
        </authorList>
    </citation>
    <scope>NUCLEOTIDE SEQUENCE [LARGE SCALE GENOMIC DNA]</scope>
    <source>
        <strain evidence="2 3">ICMP 19927</strain>
    </source>
</reference>
<dbReference type="Proteomes" id="UP000193240">
    <property type="component" value="Unassembled WGS sequence"/>
</dbReference>
<accession>A0A1Y2M0L4</accession>
<evidence type="ECO:0000259" key="1">
    <source>
        <dbReference type="Pfam" id="PF25482"/>
    </source>
</evidence>
<feature type="domain" description="DUF7905" evidence="1">
    <location>
        <begin position="274"/>
        <end position="588"/>
    </location>
</feature>
<proteinExistence type="predicted"/>
<dbReference type="EMBL" id="KZ107843">
    <property type="protein sequence ID" value="OSS49695.1"/>
    <property type="molecule type" value="Genomic_DNA"/>
</dbReference>
<protein>
    <recommendedName>
        <fullName evidence="1">DUF7905 domain-containing protein</fullName>
    </recommendedName>
</protein>
<dbReference type="AlphaFoldDB" id="A0A1Y2M0L4"/>
<sequence>MERNPKPSWPQGVPESDIKQKRIACKIPVHAEYRRPTHRREGETLVNSVYKETGCIVVAHWQQQFIVGFEVLAGPNSNNAVAVINQWIAQGNEKSKDSSAWAKMPAFNIDGWYQQQLQQQDNERRERFLGPVPNVQEDEPERLKIVVHWPRDLLVQELTPRAVFGNELQGLNEIRKQDMVYITPLPNHDVEILGFDDDSVEAAESHYRTLVNSVRAKSNVNRVSNMILDEQEGIDVVFLQADHWWPNVDDVVVPQLVPSPMMDQPGTFRDDGLSDQQVEEIQTSIRRYVEAVSYTKGAYDFAIRLGAVALDSIKIDKTHIGKKHGKEKFIRSINGPVDLKPKKWLFDHKLGMQVYDHLIAADDLLEPTKAGDYWGTKSSSLEDTIPSLRGIWIFRDPNDVQAQPRLLPACSRLVVQIDWTDDGKGSFEKTGTRFYKLDAGKGGPRINMDLNLLELGESRAWSFALESMMPMTRSTVPPILTGFAQGVIVKPGTDVTSSQSFAEWDLTHSVRNLLLFGRLDKIYSFGVQNTCYKVELTAMWYPLQSSPCWGLAVRHSEWATHLAELEGLQTGHQATWGRNVLDTFLPKDGGSSAQTAEDDFGIGALRVDEDRPTPPRLPHEGVRTLTDILLQLSKIVTTVATGGGVRI</sequence>
<dbReference type="STRING" id="105696.A0A1Y2M0L4"/>
<dbReference type="InterPro" id="IPR057227">
    <property type="entry name" value="DUF7905"/>
</dbReference>
<dbReference type="Pfam" id="PF25482">
    <property type="entry name" value="DUF7905"/>
    <property type="match status" value="1"/>
</dbReference>
<evidence type="ECO:0000313" key="3">
    <source>
        <dbReference type="Proteomes" id="UP000193240"/>
    </source>
</evidence>
<organism evidence="2 3">
    <name type="scientific">Epicoccum nigrum</name>
    <name type="common">Soil fungus</name>
    <name type="synonym">Epicoccum purpurascens</name>
    <dbReference type="NCBI Taxonomy" id="105696"/>
    <lineage>
        <taxon>Eukaryota</taxon>
        <taxon>Fungi</taxon>
        <taxon>Dikarya</taxon>
        <taxon>Ascomycota</taxon>
        <taxon>Pezizomycotina</taxon>
        <taxon>Dothideomycetes</taxon>
        <taxon>Pleosporomycetidae</taxon>
        <taxon>Pleosporales</taxon>
        <taxon>Pleosporineae</taxon>
        <taxon>Didymellaceae</taxon>
        <taxon>Epicoccum</taxon>
    </lineage>
</organism>
<dbReference type="InParanoid" id="A0A1Y2M0L4"/>
<gene>
    <name evidence="2" type="ORF">B5807_06148</name>
</gene>
<keyword evidence="3" id="KW-1185">Reference proteome</keyword>
<dbReference type="OMA" id="GWHFALE"/>
<evidence type="ECO:0000313" key="2">
    <source>
        <dbReference type="EMBL" id="OSS49695.1"/>
    </source>
</evidence>
<name>A0A1Y2M0L4_EPING</name>